<dbReference type="Gene3D" id="3.40.50.300">
    <property type="entry name" value="P-loop containing nucleotide triphosphate hydrolases"/>
    <property type="match status" value="1"/>
</dbReference>
<reference evidence="6" key="1">
    <citation type="submission" date="2022-11" db="EMBL/GenBank/DDBJ databases">
        <authorList>
            <person name="Petersen C."/>
        </authorList>
    </citation>
    <scope>NUCLEOTIDE SEQUENCE</scope>
    <source>
        <strain evidence="6">IBT 30069</strain>
    </source>
</reference>
<comment type="caution">
    <text evidence="6">The sequence shown here is derived from an EMBL/GenBank/DDBJ whole genome shotgun (WGS) entry which is preliminary data.</text>
</comment>
<keyword evidence="2 3" id="KW-0040">ANK repeat</keyword>
<accession>A0A9W9FTK0</accession>
<dbReference type="Pfam" id="PF24883">
    <property type="entry name" value="NPHP3_N"/>
    <property type="match status" value="1"/>
</dbReference>
<dbReference type="SUPFAM" id="SSF48403">
    <property type="entry name" value="Ankyrin repeat"/>
    <property type="match status" value="3"/>
</dbReference>
<dbReference type="PROSITE" id="PS50297">
    <property type="entry name" value="ANK_REP_REGION"/>
    <property type="match status" value="7"/>
</dbReference>
<feature type="repeat" description="ANK" evidence="3">
    <location>
        <begin position="963"/>
        <end position="987"/>
    </location>
</feature>
<evidence type="ECO:0000256" key="3">
    <source>
        <dbReference type="PROSITE-ProRule" id="PRU00023"/>
    </source>
</evidence>
<evidence type="ECO:0000259" key="5">
    <source>
        <dbReference type="Pfam" id="PF24883"/>
    </source>
</evidence>
<dbReference type="OrthoDB" id="7464126at2759"/>
<evidence type="ECO:0000313" key="6">
    <source>
        <dbReference type="EMBL" id="KAJ5106165.1"/>
    </source>
</evidence>
<dbReference type="InterPro" id="IPR054471">
    <property type="entry name" value="GPIID_WHD"/>
</dbReference>
<dbReference type="Gene3D" id="1.25.40.20">
    <property type="entry name" value="Ankyrin repeat-containing domain"/>
    <property type="match status" value="5"/>
</dbReference>
<evidence type="ECO:0000256" key="2">
    <source>
        <dbReference type="ARBA" id="ARBA00023043"/>
    </source>
</evidence>
<feature type="domain" description="Nephrocystin 3-like N-terminal" evidence="5">
    <location>
        <begin position="159"/>
        <end position="308"/>
    </location>
</feature>
<dbReference type="PANTHER" id="PTHR24198:SF165">
    <property type="entry name" value="ANKYRIN REPEAT-CONTAINING PROTEIN-RELATED"/>
    <property type="match status" value="1"/>
</dbReference>
<sequence>MTSSFSHLEKMSLAFMDIGRSAPRFESMALLYPHSHELQAYISEYFILVVKLCHDILKFKNQSSLGKFGSSLSHSFDKYNSELQSWGTSIKDEVQLQIAQRTNDEAEKNSYFRKVSTQFFKSSSDQHVIQARQRIFDFCCQYDYMVSWKQIRKTGNTNAFCDCPHYRAWKARVDCDILVYTGKLGAGKSVMLANMVDDLYISFNGLKQVEFVALFFARHDVSETLKARTVIGSIVQQILSQVSNLGPAAEILEFHSREGDFGQMVKLLGSVITPDGKIFAIIDGIDELVLEERETLLDYIYILQQRFHMSFCLSIRQQSSLQLEIEARGPSNSKVDIVPMPGNTTEIEHFVIEELERRVSSRKLAVGDNSLLLEIRQALIKGSQGMFLWVALQIESLCDMRTDGEIREALDDLPRDLSETFARILKRSDKHGKYPYQKWILELITVAQRQLTLEEMREALSVAPGEKEWNLSRKINDIHGTLALCGSLIIIDEEDFTLRLVHHSVKQFLVDYAYSDLTGAAIVDPTTAHRRMSDIIITYLHFSSFDTQVTNGVIPEINASSAMSGIIRSTGYSLDDMSGLALKVRKATSPSSNFNLGKTLAEARGPHFGWKKEKLFLQSYAKRFWHSHISWCLPLSPQIEDLFQKLYKRNAFDSIVDVEDLKLLLWRATEAGLVEFVQYLIKSYDIDINSELDSDGNSALHVALMNDVDDMVRSLLEVKDLNVKKMNNKGEAPMQIASQKGRLSIIKFFIDAGNVDHRASVLTPIICQAAKEGDEPLIERLIRYNEMKSTHSATIWRAIDAAVSGEKPEMVKLLLDLKSTPKFEPGLQGCNPLYTAVDNESEQMVQIILQSRKLNPINTGDQGPSALTLSAKRRHAVICRMICKSISEGRSGLISDEMGTDSENTSPYNIFGLEANPNRKHKSQSRDVDGNTALHLVAQAGYDDIVSLLLDINHSELNVPNNAGNMPLHLATINGHFSIVKLLANSGDIYLNAINNDGNTALHLAAGFGHLNTTKKLAAMPTAKLNVSNKYGDTPLHLATLAGHIGIIKVLLDLLYDGRSIDAQMLESFTLKGYQFSKHSELVRNMCGLFAHPPALKSSKGSDYIWPIPQKDQIPNSEWRDRFLTGEWAGMSPLHAAALVGSEEAIQVLLLDGADPFFLDRAEHTPLYYAFQKGHESIVKLLTKSSIFKSLYAQTKPENYEDDILNIAMASENLPMVACLLELPLSANLINARGSSGQTALHIAAETDNGPLLESLISKKPFINAENNQGQAPLHLSVLHGNINAAICLLANGALPSYQDSYGSTPLHYAAERDKLEIAESLISYDKNLLSVHDYQGRSPFHIASTHGSISTFAFLLSTDFSLLNVKDKNGLTPLDCAIENEHELLIELMSPRTNLEVVDERYILNKLQICRPN</sequence>
<protein>
    <submittedName>
        <fullName evidence="6">NACHT nucleoside triphosphatase</fullName>
    </submittedName>
</protein>
<proteinExistence type="predicted"/>
<evidence type="ECO:0000256" key="1">
    <source>
        <dbReference type="ARBA" id="ARBA00022737"/>
    </source>
</evidence>
<feature type="repeat" description="ANK" evidence="3">
    <location>
        <begin position="1129"/>
        <end position="1161"/>
    </location>
</feature>
<reference evidence="6" key="2">
    <citation type="journal article" date="2023" name="IMA Fungus">
        <title>Comparative genomic study of the Penicillium genus elucidates a diverse pangenome and 15 lateral gene transfer events.</title>
        <authorList>
            <person name="Petersen C."/>
            <person name="Sorensen T."/>
            <person name="Nielsen M.R."/>
            <person name="Sondergaard T.E."/>
            <person name="Sorensen J.L."/>
            <person name="Fitzpatrick D.A."/>
            <person name="Frisvad J.C."/>
            <person name="Nielsen K.L."/>
        </authorList>
    </citation>
    <scope>NUCLEOTIDE SEQUENCE</scope>
    <source>
        <strain evidence="6">IBT 30069</strain>
    </source>
</reference>
<dbReference type="InterPro" id="IPR002110">
    <property type="entry name" value="Ankyrin_rpt"/>
</dbReference>
<dbReference type="EMBL" id="JAPQKH010000003">
    <property type="protein sequence ID" value="KAJ5106165.1"/>
    <property type="molecule type" value="Genomic_DNA"/>
</dbReference>
<keyword evidence="1" id="KW-0677">Repeat</keyword>
<evidence type="ECO:0000313" key="7">
    <source>
        <dbReference type="Proteomes" id="UP001149165"/>
    </source>
</evidence>
<dbReference type="PROSITE" id="PS50088">
    <property type="entry name" value="ANK_REPEAT"/>
    <property type="match status" value="8"/>
</dbReference>
<organism evidence="6 7">
    <name type="scientific">Penicillium angulare</name>
    <dbReference type="NCBI Taxonomy" id="116970"/>
    <lineage>
        <taxon>Eukaryota</taxon>
        <taxon>Fungi</taxon>
        <taxon>Dikarya</taxon>
        <taxon>Ascomycota</taxon>
        <taxon>Pezizomycotina</taxon>
        <taxon>Eurotiomycetes</taxon>
        <taxon>Eurotiomycetidae</taxon>
        <taxon>Eurotiales</taxon>
        <taxon>Aspergillaceae</taxon>
        <taxon>Penicillium</taxon>
    </lineage>
</organism>
<feature type="repeat" description="ANK" evidence="3">
    <location>
        <begin position="997"/>
        <end position="1030"/>
    </location>
</feature>
<feature type="repeat" description="ANK" evidence="3">
    <location>
        <begin position="1031"/>
        <end position="1063"/>
    </location>
</feature>
<dbReference type="Pfam" id="PF22939">
    <property type="entry name" value="WHD_GPIID"/>
    <property type="match status" value="1"/>
</dbReference>
<dbReference type="InterPro" id="IPR056884">
    <property type="entry name" value="NPHP3-like_N"/>
</dbReference>
<gene>
    <name evidence="6" type="ORF">N7456_002840</name>
</gene>
<feature type="repeat" description="ANK" evidence="3">
    <location>
        <begin position="929"/>
        <end position="951"/>
    </location>
</feature>
<feature type="domain" description="GPI inositol-deacylase winged helix" evidence="4">
    <location>
        <begin position="438"/>
        <end position="511"/>
    </location>
</feature>
<feature type="repeat" description="ANK" evidence="3">
    <location>
        <begin position="1302"/>
        <end position="1334"/>
    </location>
</feature>
<feature type="repeat" description="ANK" evidence="3">
    <location>
        <begin position="1269"/>
        <end position="1301"/>
    </location>
</feature>
<dbReference type="Proteomes" id="UP001149165">
    <property type="component" value="Unassembled WGS sequence"/>
</dbReference>
<feature type="repeat" description="ANK" evidence="3">
    <location>
        <begin position="1236"/>
        <end position="1268"/>
    </location>
</feature>
<dbReference type="SMART" id="SM00248">
    <property type="entry name" value="ANK"/>
    <property type="match status" value="17"/>
</dbReference>
<keyword evidence="7" id="KW-1185">Reference proteome</keyword>
<dbReference type="InterPro" id="IPR027417">
    <property type="entry name" value="P-loop_NTPase"/>
</dbReference>
<name>A0A9W9FTK0_9EURO</name>
<evidence type="ECO:0000259" key="4">
    <source>
        <dbReference type="Pfam" id="PF22939"/>
    </source>
</evidence>
<dbReference type="InterPro" id="IPR036770">
    <property type="entry name" value="Ankyrin_rpt-contain_sf"/>
</dbReference>
<dbReference type="PANTHER" id="PTHR24198">
    <property type="entry name" value="ANKYRIN REPEAT AND PROTEIN KINASE DOMAIN-CONTAINING PROTEIN"/>
    <property type="match status" value="1"/>
</dbReference>
<dbReference type="Pfam" id="PF12796">
    <property type="entry name" value="Ank_2"/>
    <property type="match status" value="6"/>
</dbReference>